<proteinExistence type="predicted"/>
<accession>A0A956SGW5</accession>
<dbReference type="PANTHER" id="PTHR47197">
    <property type="entry name" value="PROTEIN NIRF"/>
    <property type="match status" value="1"/>
</dbReference>
<dbReference type="Pfam" id="PF13860">
    <property type="entry name" value="FlgD_ig"/>
    <property type="match status" value="1"/>
</dbReference>
<gene>
    <name evidence="3" type="ORF">KDA27_18750</name>
</gene>
<dbReference type="Gene3D" id="2.60.40.4070">
    <property type="match status" value="1"/>
</dbReference>
<protein>
    <recommendedName>
        <fullName evidence="2">FlgD/Vpr Ig-like domain-containing protein</fullName>
    </recommendedName>
</protein>
<reference evidence="3" key="1">
    <citation type="submission" date="2020-04" db="EMBL/GenBank/DDBJ databases">
        <authorList>
            <person name="Zhang T."/>
        </authorList>
    </citation>
    <scope>NUCLEOTIDE SEQUENCE</scope>
    <source>
        <strain evidence="3">HKST-UBA02</strain>
    </source>
</reference>
<dbReference type="EMBL" id="JAGQHS010000123">
    <property type="protein sequence ID" value="MCA9757838.1"/>
    <property type="molecule type" value="Genomic_DNA"/>
</dbReference>
<comment type="caution">
    <text evidence="3">The sequence shown here is derived from an EMBL/GenBank/DDBJ whole genome shotgun (WGS) entry which is preliminary data.</text>
</comment>
<feature type="domain" description="FlgD/Vpr Ig-like" evidence="2">
    <location>
        <begin position="654"/>
        <end position="719"/>
    </location>
</feature>
<organism evidence="3 4">
    <name type="scientific">Eiseniibacteriota bacterium</name>
    <dbReference type="NCBI Taxonomy" id="2212470"/>
    <lineage>
        <taxon>Bacteria</taxon>
        <taxon>Candidatus Eiseniibacteriota</taxon>
    </lineage>
</organism>
<dbReference type="Proteomes" id="UP000739538">
    <property type="component" value="Unassembled WGS sequence"/>
</dbReference>
<dbReference type="InterPro" id="IPR013211">
    <property type="entry name" value="LVIVD"/>
</dbReference>
<dbReference type="PANTHER" id="PTHR47197:SF3">
    <property type="entry name" value="DIHYDRO-HEME D1 DEHYDROGENASE"/>
    <property type="match status" value="1"/>
</dbReference>
<dbReference type="AlphaFoldDB" id="A0A956SGW5"/>
<dbReference type="Pfam" id="PF08309">
    <property type="entry name" value="LVIVD"/>
    <property type="match status" value="9"/>
</dbReference>
<dbReference type="InterPro" id="IPR025965">
    <property type="entry name" value="FlgD/Vpr_Ig-like"/>
</dbReference>
<feature type="chain" id="PRO_5037097792" description="FlgD/Vpr Ig-like domain-containing protein" evidence="1">
    <location>
        <begin position="32"/>
        <end position="733"/>
    </location>
</feature>
<evidence type="ECO:0000313" key="3">
    <source>
        <dbReference type="EMBL" id="MCA9757838.1"/>
    </source>
</evidence>
<evidence type="ECO:0000259" key="2">
    <source>
        <dbReference type="Pfam" id="PF13860"/>
    </source>
</evidence>
<sequence>MRRLQLRPTGLFFWFAWTGILSATAFRPASAATGDHDNLDLDSRWAWGPCEAVAADGDVAYFGDGAIVRVVDFSGASPLQLGSIVLPGPIRGMDLADGFLYVADHEDGLRVIDVSDPANPVETGAAILPTPAEDVAVVGTLACVAAGAHGLSVIDVSNPAAPFEVGFYDPGLDFEDVAASGTHAYVTGPYYDVYVVDISNPVNPVYSGVWDAATFGRDLVADGDRVFSAQDQFINVLDVSDPTNPTRIRGIVLATGRRAVGITVEQDMVYVSIAVGSKDGALAAYEWDEALHTLTQVGEVTSHGTPDGVDVAGGRVFLEDNYQGLTAFDVSTPSAPVETGRWDTAGRTLGTTIHGDLILATDFGGGLHVLDATTNPPVRIGHVELPGEPVQVVAQGDYAYVGARTAGVLIVDISDPSAPVQVGAYDTGNWTEGVRVAGDIVYAADGYGGLHIFDVSDPSTPVLLSLTPMEPLFQLELAGNLVYCALEANGIRVIDVSDPAAPVQVGSYSFGDPLAHATALAVSGDYLYVTDKEGPTLHVLNVSDPSAIWAVGGVPVMIEARLVVVDGLDAYVTAGLGGVRRFDLTDPTNPVDVGYFDTGHDGVSLAVDGSRIVVADNWDGLWILTNGVAASVTPGGPDALSSLGLAASPNPVQSATRLSFQLEHPAATKVTIHDASGRTIRTLLDGRLLPAGGHEATWDGRGDDGRAMPSGVYLGRVSVAGSTSAAERLVLVR</sequence>
<dbReference type="InterPro" id="IPR051200">
    <property type="entry name" value="Host-pathogen_enzymatic-act"/>
</dbReference>
<feature type="signal peptide" evidence="1">
    <location>
        <begin position="1"/>
        <end position="31"/>
    </location>
</feature>
<evidence type="ECO:0000256" key="1">
    <source>
        <dbReference type="SAM" id="SignalP"/>
    </source>
</evidence>
<reference evidence="3" key="2">
    <citation type="journal article" date="2021" name="Microbiome">
        <title>Successional dynamics and alternative stable states in a saline activated sludge microbial community over 9 years.</title>
        <authorList>
            <person name="Wang Y."/>
            <person name="Ye J."/>
            <person name="Ju F."/>
            <person name="Liu L."/>
            <person name="Boyd J.A."/>
            <person name="Deng Y."/>
            <person name="Parks D.H."/>
            <person name="Jiang X."/>
            <person name="Yin X."/>
            <person name="Woodcroft B.J."/>
            <person name="Tyson G.W."/>
            <person name="Hugenholtz P."/>
            <person name="Polz M.F."/>
            <person name="Zhang T."/>
        </authorList>
    </citation>
    <scope>NUCLEOTIDE SEQUENCE</scope>
    <source>
        <strain evidence="3">HKST-UBA02</strain>
    </source>
</reference>
<dbReference type="SUPFAM" id="SSF101908">
    <property type="entry name" value="Putative isomerase YbhE"/>
    <property type="match status" value="2"/>
</dbReference>
<evidence type="ECO:0000313" key="4">
    <source>
        <dbReference type="Proteomes" id="UP000739538"/>
    </source>
</evidence>
<keyword evidence="1" id="KW-0732">Signal</keyword>
<name>A0A956SGW5_UNCEI</name>